<evidence type="ECO:0000256" key="2">
    <source>
        <dbReference type="ARBA" id="ARBA00004609"/>
    </source>
</evidence>
<keyword evidence="10 17" id="KW-0862">Zinc</keyword>
<dbReference type="FunFam" id="1.25.50.20:FF:000001">
    <property type="entry name" value="Aminopeptidase"/>
    <property type="match status" value="1"/>
</dbReference>
<comment type="cofactor">
    <cofactor evidence="17 19">
        <name>Zn(2+)</name>
        <dbReference type="ChEBI" id="CHEBI:29105"/>
    </cofactor>
    <text evidence="17 19">Binds 1 zinc ion per subunit.</text>
</comment>
<evidence type="ECO:0000313" key="24">
    <source>
        <dbReference type="EMBL" id="ADI48181.1"/>
    </source>
</evidence>
<dbReference type="InterPro" id="IPR014782">
    <property type="entry name" value="Peptidase_M1_dom"/>
</dbReference>
<keyword evidence="13" id="KW-1015">Disulfide bond</keyword>
<comment type="catalytic activity">
    <reaction evidence="1">
        <text>Release of an N-terminal amino acid, Xaa-|-Yaa- from a peptide, amide or arylamide. Xaa is preferably Ala, but may be most amino acids including Pro (slow action). When a terminal hydrophobic residue is followed by a prolyl residue, the two may be released as an intact Xaa-Pro dipeptide.</text>
        <dbReference type="EC" id="3.4.11.2"/>
    </reaction>
</comment>
<dbReference type="GO" id="GO:0005737">
    <property type="term" value="C:cytoplasm"/>
    <property type="evidence" value="ECO:0007669"/>
    <property type="project" value="TreeGrafter"/>
</dbReference>
<dbReference type="Gene3D" id="2.60.40.1730">
    <property type="entry name" value="tricorn interacting facor f3 domain"/>
    <property type="match status" value="1"/>
</dbReference>
<evidence type="ECO:0000259" key="21">
    <source>
        <dbReference type="Pfam" id="PF01433"/>
    </source>
</evidence>
<comment type="similarity">
    <text evidence="3 19">Belongs to the peptidase M1 family.</text>
</comment>
<evidence type="ECO:0000256" key="9">
    <source>
        <dbReference type="ARBA" id="ARBA00022801"/>
    </source>
</evidence>
<comment type="subcellular location">
    <subcellularLocation>
        <location evidence="2">Cell membrane</location>
        <topology evidence="2">Lipid-anchor</topology>
        <topology evidence="2">GPI-anchor</topology>
    </subcellularLocation>
</comment>
<proteinExistence type="evidence at transcript level"/>
<protein>
    <recommendedName>
        <fullName evidence="19">Aminopeptidase</fullName>
        <ecNumber evidence="19">3.4.11.-</ecNumber>
    </recommendedName>
</protein>
<dbReference type="GO" id="GO:0016285">
    <property type="term" value="F:alanyl aminopeptidase activity"/>
    <property type="evidence" value="ECO:0007669"/>
    <property type="project" value="UniProtKB-EC"/>
</dbReference>
<feature type="domain" description="Aminopeptidase N-like N-terminal" evidence="23">
    <location>
        <begin position="44"/>
        <end position="236"/>
    </location>
</feature>
<dbReference type="InterPro" id="IPR034016">
    <property type="entry name" value="M1_APN-typ"/>
</dbReference>
<dbReference type="InterPro" id="IPR042097">
    <property type="entry name" value="Aminopeptidase_N-like_N_sf"/>
</dbReference>
<dbReference type="SUPFAM" id="SSF55486">
    <property type="entry name" value="Metalloproteases ('zincins'), catalytic domain"/>
    <property type="match status" value="1"/>
</dbReference>
<dbReference type="GO" id="GO:0043171">
    <property type="term" value="P:peptide catabolic process"/>
    <property type="evidence" value="ECO:0007669"/>
    <property type="project" value="TreeGrafter"/>
</dbReference>
<dbReference type="EMBL" id="HM012707">
    <property type="protein sequence ID" value="ADI48181.1"/>
    <property type="molecule type" value="mRNA"/>
</dbReference>
<dbReference type="InterPro" id="IPR050344">
    <property type="entry name" value="Peptidase_M1_aminopeptidases"/>
</dbReference>
<dbReference type="InterPro" id="IPR024571">
    <property type="entry name" value="ERAP1-like_C_dom"/>
</dbReference>
<dbReference type="FunFam" id="1.10.390.10:FF:000019">
    <property type="entry name" value="Aminopeptidase"/>
    <property type="match status" value="1"/>
</dbReference>
<dbReference type="PRINTS" id="PR00756">
    <property type="entry name" value="ALADIPTASE"/>
</dbReference>
<keyword evidence="12" id="KW-0472">Membrane</keyword>
<feature type="domain" description="ERAP1-like C-terminal" evidence="22">
    <location>
        <begin position="575"/>
        <end position="894"/>
    </location>
</feature>
<organism evidence="24">
    <name type="scientific">Chrysomela tremula</name>
    <name type="common">Leaf beetle</name>
    <dbReference type="NCBI Taxonomy" id="63687"/>
    <lineage>
        <taxon>Eukaryota</taxon>
        <taxon>Metazoa</taxon>
        <taxon>Ecdysozoa</taxon>
        <taxon>Arthropoda</taxon>
        <taxon>Hexapoda</taxon>
        <taxon>Insecta</taxon>
        <taxon>Pterygota</taxon>
        <taxon>Neoptera</taxon>
        <taxon>Endopterygota</taxon>
        <taxon>Coleoptera</taxon>
        <taxon>Polyphaga</taxon>
        <taxon>Cucujiformia</taxon>
        <taxon>Chrysomeloidea</taxon>
        <taxon>Chrysomelidae</taxon>
        <taxon>Chrysomelinae</taxon>
        <taxon>Chrysomelini</taxon>
        <taxon>Chrysomela</taxon>
    </lineage>
</organism>
<dbReference type="GO" id="GO:0005615">
    <property type="term" value="C:extracellular space"/>
    <property type="evidence" value="ECO:0007669"/>
    <property type="project" value="TreeGrafter"/>
</dbReference>
<dbReference type="CDD" id="cd09601">
    <property type="entry name" value="M1_APN-Q_like"/>
    <property type="match status" value="1"/>
</dbReference>
<evidence type="ECO:0000256" key="4">
    <source>
        <dbReference type="ARBA" id="ARBA00022475"/>
    </source>
</evidence>
<dbReference type="InterPro" id="IPR001930">
    <property type="entry name" value="Peptidase_M1"/>
</dbReference>
<dbReference type="Gene3D" id="1.25.50.20">
    <property type="match status" value="1"/>
</dbReference>
<evidence type="ECO:0000256" key="11">
    <source>
        <dbReference type="ARBA" id="ARBA00023049"/>
    </source>
</evidence>
<keyword evidence="19 24" id="KW-0031">Aminopeptidase</keyword>
<dbReference type="GO" id="GO:0005886">
    <property type="term" value="C:plasma membrane"/>
    <property type="evidence" value="ECO:0007669"/>
    <property type="project" value="UniProtKB-SubCell"/>
</dbReference>
<keyword evidence="9 19" id="KW-0378">Hydrolase</keyword>
<keyword evidence="7 17" id="KW-0479">Metal-binding</keyword>
<evidence type="ECO:0000256" key="16">
    <source>
        <dbReference type="PIRSR" id="PIRSR634016-1"/>
    </source>
</evidence>
<dbReference type="GO" id="GO:0008270">
    <property type="term" value="F:zinc ion binding"/>
    <property type="evidence" value="ECO:0007669"/>
    <property type="project" value="UniProtKB-UniRule"/>
</dbReference>
<evidence type="ECO:0000256" key="3">
    <source>
        <dbReference type="ARBA" id="ARBA00010136"/>
    </source>
</evidence>
<sequence length="954" mass="107780">MKGTNMAVLPYTSIVILLGTATCILSQEPSEAVLNYRLRPIYRPHLYQINLTVPSSAFTPTDNAYSGIVNITFSVVDNSSSIIELHVDREYLQVQSVVFGNGEQNIDVSQNISFNDDTDIMTIGNQSIVVGKNYTLEITFGGLLSTTDMNGFYKSSYTDVNGTTKYLATTQFQPTSARRAFPCFDEPALKAKFDINIKLPTGMLALSNTLRNSSTIVTTELQEVQFERTPTMSTYLIAFVISDFDCTNAPTMVDNVPHQVCSRQEASSSRSWAEEIGPKVLASLNNYTQIGYGESMGKLDQIAIPDFSAGAMENWGLVTYREAYLLWDPEESSNRYKQYVATIISHELAHQWFGNLVTMQWWSETFLNEGFATFFEYFTTHDVLPEWELDKQYVIDVVQNALRFDVLESIQPLQSNVSTTKEVFAKFNTISYHKGGSIFRMIEHIMGAANFRSGLQAYLKSHRYNNTVPEDLWTELNKTTDLSYSNLPEPLDVVLDSWIKKTGFPLVKATLNGSTVTLTQSRFLLSGNTSSTSEWFIPITYTTSTDENKFASTSPREWLKPNSAVNITLSGNESWIILNNHMTGFYRVNYDSTLWDRIGKALRTENFGDIHEVNRAQIIDDLFNLARTNQVRYSEVFGLIEFLNEDASYFSWTPALNGFSFLLERVGRESDLGQKISSHLLSLMTNLYESTPIRHSNESDQIYTLKQVLAQSWACYLGHPNCTQQLRTLYSEYKINGSRPNKNLRDAVYCTALRHSNDSSDWEFLWNKYLNATLATEKSTILNSLGCSTNEILLEGYLNMTLNDTSGIRSQDRYTVFLSVLSRNTVGIDVAARFMMANYAEIIEKYQSMNSLTNMLMSLANKFTTQQEINMLKNFTESSNLKEEYVTVVNSAISTAEANLKWMQQFEDDLYTYYEISNSTTNPPPTSTNGGISANTGTNIVALLVVISLFSCYN</sequence>
<keyword evidence="5" id="KW-0336">GPI-anchor</keyword>
<evidence type="ECO:0000256" key="20">
    <source>
        <dbReference type="SAM" id="SignalP"/>
    </source>
</evidence>
<feature type="site" description="Transition state stabilizer" evidence="18">
    <location>
        <position position="432"/>
    </location>
</feature>
<evidence type="ECO:0000256" key="8">
    <source>
        <dbReference type="ARBA" id="ARBA00022729"/>
    </source>
</evidence>
<accession>D9HP33</accession>
<feature type="domain" description="Peptidase M1 membrane alanine aminopeptidase" evidence="21">
    <location>
        <begin position="273"/>
        <end position="498"/>
    </location>
</feature>
<name>D9HP33_CHRTR</name>
<feature type="binding site" evidence="17">
    <location>
        <position position="369"/>
    </location>
    <ligand>
        <name>Zn(2+)</name>
        <dbReference type="ChEBI" id="CHEBI:29105"/>
        <note>catalytic</note>
    </ligand>
</feature>
<feature type="active site" description="Proton acceptor" evidence="16">
    <location>
        <position position="347"/>
    </location>
</feature>
<keyword evidence="8 20" id="KW-0732">Signal</keyword>
<keyword evidence="15" id="KW-0449">Lipoprotein</keyword>
<keyword evidence="4" id="KW-1003">Cell membrane</keyword>
<dbReference type="FunFam" id="2.60.40.1910:FF:000008">
    <property type="entry name" value="Aminopeptidase"/>
    <property type="match status" value="1"/>
</dbReference>
<feature type="binding site" evidence="17">
    <location>
        <position position="346"/>
    </location>
    <ligand>
        <name>Zn(2+)</name>
        <dbReference type="ChEBI" id="CHEBI:29105"/>
        <note>catalytic</note>
    </ligand>
</feature>
<feature type="binding site" evidence="17">
    <location>
        <position position="350"/>
    </location>
    <ligand>
        <name>Zn(2+)</name>
        <dbReference type="ChEBI" id="CHEBI:29105"/>
        <note>catalytic</note>
    </ligand>
</feature>
<evidence type="ECO:0000256" key="1">
    <source>
        <dbReference type="ARBA" id="ARBA00000098"/>
    </source>
</evidence>
<evidence type="ECO:0000256" key="13">
    <source>
        <dbReference type="ARBA" id="ARBA00023157"/>
    </source>
</evidence>
<feature type="signal peptide" evidence="20">
    <location>
        <begin position="1"/>
        <end position="26"/>
    </location>
</feature>
<feature type="chain" id="PRO_5003125222" description="Aminopeptidase" evidence="20">
    <location>
        <begin position="27"/>
        <end position="954"/>
    </location>
</feature>
<evidence type="ECO:0000259" key="23">
    <source>
        <dbReference type="Pfam" id="PF17900"/>
    </source>
</evidence>
<dbReference type="GO" id="GO:0042277">
    <property type="term" value="F:peptide binding"/>
    <property type="evidence" value="ECO:0007669"/>
    <property type="project" value="TreeGrafter"/>
</dbReference>
<evidence type="ECO:0000256" key="10">
    <source>
        <dbReference type="ARBA" id="ARBA00022833"/>
    </source>
</evidence>
<keyword evidence="11 19" id="KW-0482">Metalloprotease</keyword>
<dbReference type="GO" id="GO:0070006">
    <property type="term" value="F:metalloaminopeptidase activity"/>
    <property type="evidence" value="ECO:0007669"/>
    <property type="project" value="TreeGrafter"/>
</dbReference>
<evidence type="ECO:0000256" key="14">
    <source>
        <dbReference type="ARBA" id="ARBA00023180"/>
    </source>
</evidence>
<evidence type="ECO:0000256" key="19">
    <source>
        <dbReference type="RuleBase" id="RU364040"/>
    </source>
</evidence>
<evidence type="ECO:0000256" key="5">
    <source>
        <dbReference type="ARBA" id="ARBA00022622"/>
    </source>
</evidence>
<evidence type="ECO:0000256" key="12">
    <source>
        <dbReference type="ARBA" id="ARBA00023136"/>
    </source>
</evidence>
<dbReference type="Pfam" id="PF01433">
    <property type="entry name" value="Peptidase_M1"/>
    <property type="match status" value="1"/>
</dbReference>
<dbReference type="SUPFAM" id="SSF63737">
    <property type="entry name" value="Leukotriene A4 hydrolase N-terminal domain"/>
    <property type="match status" value="1"/>
</dbReference>
<keyword evidence="14" id="KW-0325">Glycoprotein</keyword>
<dbReference type="PANTHER" id="PTHR11533">
    <property type="entry name" value="PROTEASE M1 ZINC METALLOPROTEASE"/>
    <property type="match status" value="1"/>
</dbReference>
<dbReference type="GO" id="GO:0098552">
    <property type="term" value="C:side of membrane"/>
    <property type="evidence" value="ECO:0007669"/>
    <property type="project" value="UniProtKB-KW"/>
</dbReference>
<dbReference type="AlphaFoldDB" id="D9HP33"/>
<dbReference type="Pfam" id="PF11838">
    <property type="entry name" value="ERAP1_C"/>
    <property type="match status" value="1"/>
</dbReference>
<evidence type="ECO:0000256" key="18">
    <source>
        <dbReference type="PIRSR" id="PIRSR634016-4"/>
    </source>
</evidence>
<dbReference type="Gene3D" id="2.60.40.1910">
    <property type="match status" value="1"/>
</dbReference>
<evidence type="ECO:0000256" key="6">
    <source>
        <dbReference type="ARBA" id="ARBA00022670"/>
    </source>
</evidence>
<evidence type="ECO:0000256" key="17">
    <source>
        <dbReference type="PIRSR" id="PIRSR634016-3"/>
    </source>
</evidence>
<dbReference type="EC" id="3.4.11.-" evidence="19"/>
<dbReference type="InterPro" id="IPR045357">
    <property type="entry name" value="Aminopeptidase_N-like_N"/>
</dbReference>
<evidence type="ECO:0000256" key="7">
    <source>
        <dbReference type="ARBA" id="ARBA00022723"/>
    </source>
</evidence>
<reference evidence="24" key="1">
    <citation type="journal article" date="2011" name="Insect Mol. Biol.">
        <title>Molecular characterization of three genes encoding aminopeptidases N in the poplar leaf beetle Chrysomela tremulae.</title>
        <authorList>
            <person name="van Munster M."/>
            <person name="le Gleuher M."/>
            <person name="Pauchet Y."/>
            <person name="Augustin S."/>
            <person name="Courtin C."/>
            <person name="Amichot M."/>
            <person name="Ffrench-Constant R.H."/>
            <person name="Pauron D."/>
        </authorList>
    </citation>
    <scope>NUCLEOTIDE SEQUENCE</scope>
</reference>
<dbReference type="PANTHER" id="PTHR11533:SF301">
    <property type="entry name" value="AMINOPEPTIDASE"/>
    <property type="match status" value="1"/>
</dbReference>
<dbReference type="InterPro" id="IPR027268">
    <property type="entry name" value="Peptidase_M4/M1_CTD_sf"/>
</dbReference>
<evidence type="ECO:0000256" key="15">
    <source>
        <dbReference type="ARBA" id="ARBA00023288"/>
    </source>
</evidence>
<keyword evidence="6 19" id="KW-0645">Protease</keyword>
<dbReference type="GO" id="GO:0006508">
    <property type="term" value="P:proteolysis"/>
    <property type="evidence" value="ECO:0007669"/>
    <property type="project" value="UniProtKB-KW"/>
</dbReference>
<evidence type="ECO:0000259" key="22">
    <source>
        <dbReference type="Pfam" id="PF11838"/>
    </source>
</evidence>
<dbReference type="Gene3D" id="1.10.390.10">
    <property type="entry name" value="Neutral Protease Domain 2"/>
    <property type="match status" value="1"/>
</dbReference>
<dbReference type="Pfam" id="PF17900">
    <property type="entry name" value="Peptidase_M1_N"/>
    <property type="match status" value="1"/>
</dbReference>